<protein>
    <submittedName>
        <fullName evidence="7">2,4-dienoyl-CoA reductase-like NADH-dependent reductase (Old Yellow Enzyme family)</fullName>
    </submittedName>
</protein>
<reference evidence="7 8" key="1">
    <citation type="submission" date="2020-08" db="EMBL/GenBank/DDBJ databases">
        <title>Sequencing the genomes of 1000 actinobacteria strains.</title>
        <authorList>
            <person name="Klenk H.-P."/>
        </authorList>
    </citation>
    <scope>NUCLEOTIDE SEQUENCE [LARGE SCALE GENOMIC DNA]</scope>
    <source>
        <strain evidence="7 8">DSM 105784</strain>
    </source>
</reference>
<name>A0A841AT54_9MICO</name>
<feature type="domain" description="NADH:flavin oxidoreductase/NADH oxidase N-terminal" evidence="6">
    <location>
        <begin position="3"/>
        <end position="339"/>
    </location>
</feature>
<dbReference type="AlphaFoldDB" id="A0A841AT54"/>
<keyword evidence="8" id="KW-1185">Reference proteome</keyword>
<proteinExistence type="predicted"/>
<dbReference type="InterPro" id="IPR001155">
    <property type="entry name" value="OxRdtase_FMN_N"/>
</dbReference>
<dbReference type="EMBL" id="JACHMJ010000001">
    <property type="protein sequence ID" value="MBB5844579.1"/>
    <property type="molecule type" value="Genomic_DNA"/>
</dbReference>
<evidence type="ECO:0000313" key="7">
    <source>
        <dbReference type="EMBL" id="MBB5844579.1"/>
    </source>
</evidence>
<evidence type="ECO:0000259" key="6">
    <source>
        <dbReference type="Pfam" id="PF00724"/>
    </source>
</evidence>
<dbReference type="GO" id="GO:0050661">
    <property type="term" value="F:NADP binding"/>
    <property type="evidence" value="ECO:0007669"/>
    <property type="project" value="InterPro"/>
</dbReference>
<dbReference type="PANTHER" id="PTHR43303:SF4">
    <property type="entry name" value="NADPH DEHYDROGENASE C23G7.10C-RELATED"/>
    <property type="match status" value="1"/>
</dbReference>
<evidence type="ECO:0000256" key="4">
    <source>
        <dbReference type="ARBA" id="ARBA00022857"/>
    </source>
</evidence>
<dbReference type="SUPFAM" id="SSF51395">
    <property type="entry name" value="FMN-linked oxidoreductases"/>
    <property type="match status" value="1"/>
</dbReference>
<dbReference type="Proteomes" id="UP000536685">
    <property type="component" value="Unassembled WGS sequence"/>
</dbReference>
<evidence type="ECO:0000313" key="8">
    <source>
        <dbReference type="Proteomes" id="UP000536685"/>
    </source>
</evidence>
<dbReference type="Gene3D" id="3.20.20.70">
    <property type="entry name" value="Aldolase class I"/>
    <property type="match status" value="1"/>
</dbReference>
<organism evidence="7 8">
    <name type="scientific">Conyzicola lurida</name>
    <dbReference type="NCBI Taxonomy" id="1172621"/>
    <lineage>
        <taxon>Bacteria</taxon>
        <taxon>Bacillati</taxon>
        <taxon>Actinomycetota</taxon>
        <taxon>Actinomycetes</taxon>
        <taxon>Micrococcales</taxon>
        <taxon>Microbacteriaceae</taxon>
        <taxon>Conyzicola</taxon>
    </lineage>
</organism>
<evidence type="ECO:0000256" key="2">
    <source>
        <dbReference type="ARBA" id="ARBA00022630"/>
    </source>
</evidence>
<keyword evidence="4" id="KW-0521">NADP</keyword>
<dbReference type="PANTHER" id="PTHR43303">
    <property type="entry name" value="NADPH DEHYDROGENASE C23G7.10C-RELATED"/>
    <property type="match status" value="1"/>
</dbReference>
<dbReference type="RefSeq" id="WP_184238852.1">
    <property type="nucleotide sequence ID" value="NZ_JACHMJ010000001.1"/>
</dbReference>
<dbReference type="InterPro" id="IPR013785">
    <property type="entry name" value="Aldolase_TIM"/>
</dbReference>
<gene>
    <name evidence="7" type="ORF">HD599_002902</name>
</gene>
<dbReference type="GO" id="GO:0010181">
    <property type="term" value="F:FMN binding"/>
    <property type="evidence" value="ECO:0007669"/>
    <property type="project" value="InterPro"/>
</dbReference>
<evidence type="ECO:0000256" key="1">
    <source>
        <dbReference type="ARBA" id="ARBA00001917"/>
    </source>
</evidence>
<dbReference type="Pfam" id="PF00724">
    <property type="entry name" value="Oxidored_FMN"/>
    <property type="match status" value="1"/>
</dbReference>
<sequence length="355" mass="36784">MTSLFDSLRLRDLTVANRVWVSPMCMYACEGEPGVVGAWHVAHYGQFALGGAGLIVTEATAVLPEGRVTPEDAGLWGDDHVAPWKTVTDAVHLAGSAIAVQLAHAGRKGGKFRGLPGDEFANSSVPADLGGWTTVGATGEAFGRYDAPAKATADDLAATVAAFGAAARRADEAGFDAIELHGAHGYLLHELLSPVTNTRDDDWASRERLLLETVAAVRANWPQGKPLIVRLSVDDVAPGGLTAEDSASLATRLGELGVDLIDCSSGGLVAGAEYAATPGYQVPGAATVRRLSGLPTSAVGLITSPEHAASIVAEGSADAVMLGREMLRNPYWARHAASALGVSLPGVSRYHRAHA</sequence>
<dbReference type="InterPro" id="IPR044152">
    <property type="entry name" value="YqjM-like"/>
</dbReference>
<comment type="cofactor">
    <cofactor evidence="1">
        <name>FMN</name>
        <dbReference type="ChEBI" id="CHEBI:58210"/>
    </cofactor>
</comment>
<evidence type="ECO:0000256" key="5">
    <source>
        <dbReference type="ARBA" id="ARBA00023002"/>
    </source>
</evidence>
<keyword evidence="3" id="KW-0288">FMN</keyword>
<keyword evidence="5" id="KW-0560">Oxidoreductase</keyword>
<keyword evidence="2" id="KW-0285">Flavoprotein</keyword>
<accession>A0A841AT54</accession>
<dbReference type="GO" id="GO:0003959">
    <property type="term" value="F:NADPH dehydrogenase activity"/>
    <property type="evidence" value="ECO:0007669"/>
    <property type="project" value="InterPro"/>
</dbReference>
<comment type="caution">
    <text evidence="7">The sequence shown here is derived from an EMBL/GenBank/DDBJ whole genome shotgun (WGS) entry which is preliminary data.</text>
</comment>
<evidence type="ECO:0000256" key="3">
    <source>
        <dbReference type="ARBA" id="ARBA00022643"/>
    </source>
</evidence>